<evidence type="ECO:0000313" key="8">
    <source>
        <dbReference type="Proteomes" id="UP000216947"/>
    </source>
</evidence>
<feature type="domain" description="IclR-ED" evidence="6">
    <location>
        <begin position="92"/>
        <end position="275"/>
    </location>
</feature>
<dbReference type="InterPro" id="IPR050707">
    <property type="entry name" value="HTH_MetabolicPath_Reg"/>
</dbReference>
<dbReference type="InterPro" id="IPR036388">
    <property type="entry name" value="WH-like_DNA-bd_sf"/>
</dbReference>
<organism evidence="7 8">
    <name type="scientific">Bordetella genomosp. 7</name>
    <dbReference type="NCBI Taxonomy" id="1416805"/>
    <lineage>
        <taxon>Bacteria</taxon>
        <taxon>Pseudomonadati</taxon>
        <taxon>Pseudomonadota</taxon>
        <taxon>Betaproteobacteria</taxon>
        <taxon>Burkholderiales</taxon>
        <taxon>Alcaligenaceae</taxon>
        <taxon>Bordetella</taxon>
    </lineage>
</organism>
<dbReference type="EMBL" id="NEVK01000006">
    <property type="protein sequence ID" value="OZI18344.1"/>
    <property type="molecule type" value="Genomic_DNA"/>
</dbReference>
<evidence type="ECO:0000256" key="4">
    <source>
        <dbReference type="SAM" id="MobiDB-lite"/>
    </source>
</evidence>
<dbReference type="GO" id="GO:0003677">
    <property type="term" value="F:DNA binding"/>
    <property type="evidence" value="ECO:0007669"/>
    <property type="project" value="UniProtKB-KW"/>
</dbReference>
<dbReference type="SMART" id="SM00346">
    <property type="entry name" value="HTH_ICLR"/>
    <property type="match status" value="1"/>
</dbReference>
<keyword evidence="2" id="KW-0238">DNA-binding</keyword>
<gene>
    <name evidence="7" type="ORF">CAL19_14575</name>
</gene>
<dbReference type="PROSITE" id="PS51078">
    <property type="entry name" value="ICLR_ED"/>
    <property type="match status" value="1"/>
</dbReference>
<protein>
    <submittedName>
        <fullName evidence="7">IclR family transcriptional regulator</fullName>
    </submittedName>
</protein>
<keyword evidence="1" id="KW-0805">Transcription regulation</keyword>
<proteinExistence type="predicted"/>
<dbReference type="SUPFAM" id="SSF55781">
    <property type="entry name" value="GAF domain-like"/>
    <property type="match status" value="1"/>
</dbReference>
<dbReference type="Proteomes" id="UP000216947">
    <property type="component" value="Unassembled WGS sequence"/>
</dbReference>
<dbReference type="SUPFAM" id="SSF46785">
    <property type="entry name" value="Winged helix' DNA-binding domain"/>
    <property type="match status" value="1"/>
</dbReference>
<evidence type="ECO:0000259" key="5">
    <source>
        <dbReference type="PROSITE" id="PS51077"/>
    </source>
</evidence>
<dbReference type="Gene3D" id="3.30.450.40">
    <property type="match status" value="1"/>
</dbReference>
<sequence>MPSLAREPASPETAASRRKRAAAGSPAVVEPFARALAVLAAFLPGERWLGTRELAQRCSLPASTVTRMAQTLVALGYLFHDPSARKYRLAPSALTLGYGAMVNSDLQRVAYASMQGFADRHKVHVNLSSRDRLDMIVLESCRSAQSTLALDLHAGVRLGIASSPMGWALLAALPELERYYLLENVERRALRHWPQMRRRTSEGLAQVHRVGYCSSLGEWDSEIGIVAAPLLVEGHAPMVLACVGASQQMTRARVEREIGPQLLAMVAGIQQQVVPQ</sequence>
<dbReference type="GO" id="GO:0045892">
    <property type="term" value="P:negative regulation of DNA-templated transcription"/>
    <property type="evidence" value="ECO:0007669"/>
    <property type="project" value="TreeGrafter"/>
</dbReference>
<keyword evidence="8" id="KW-1185">Reference proteome</keyword>
<dbReference type="InterPro" id="IPR029016">
    <property type="entry name" value="GAF-like_dom_sf"/>
</dbReference>
<reference evidence="8" key="1">
    <citation type="submission" date="2017-05" db="EMBL/GenBank/DDBJ databases">
        <title>Complete and WGS of Bordetella genogroups.</title>
        <authorList>
            <person name="Spilker T."/>
            <person name="Lipuma J."/>
        </authorList>
    </citation>
    <scope>NUCLEOTIDE SEQUENCE [LARGE SCALE GENOMIC DNA]</scope>
    <source>
        <strain evidence="8">AU18089</strain>
    </source>
</reference>
<evidence type="ECO:0000256" key="1">
    <source>
        <dbReference type="ARBA" id="ARBA00023015"/>
    </source>
</evidence>
<dbReference type="InterPro" id="IPR014757">
    <property type="entry name" value="Tscrpt_reg_IclR_C"/>
</dbReference>
<dbReference type="AlphaFoldDB" id="A0A261QZZ7"/>
<dbReference type="Pfam" id="PF01614">
    <property type="entry name" value="IclR_C"/>
    <property type="match status" value="1"/>
</dbReference>
<dbReference type="PANTHER" id="PTHR30136:SF33">
    <property type="entry name" value="TRANSCRIPTIONAL REGULATORY PROTEIN"/>
    <property type="match status" value="1"/>
</dbReference>
<dbReference type="RefSeq" id="WP_051423669.1">
    <property type="nucleotide sequence ID" value="NZ_NEVI01000017.1"/>
</dbReference>
<dbReference type="OrthoDB" id="5401369at2"/>
<dbReference type="InterPro" id="IPR005471">
    <property type="entry name" value="Tscrpt_reg_IclR_N"/>
</dbReference>
<name>A0A261QZZ7_9BORD</name>
<accession>A0A261QZZ7</accession>
<evidence type="ECO:0000259" key="6">
    <source>
        <dbReference type="PROSITE" id="PS51078"/>
    </source>
</evidence>
<feature type="domain" description="HTH iclR-type" evidence="5">
    <location>
        <begin position="29"/>
        <end position="91"/>
    </location>
</feature>
<dbReference type="PROSITE" id="PS51077">
    <property type="entry name" value="HTH_ICLR"/>
    <property type="match status" value="1"/>
</dbReference>
<dbReference type="PANTHER" id="PTHR30136">
    <property type="entry name" value="HELIX-TURN-HELIX TRANSCRIPTIONAL REGULATOR, ICLR FAMILY"/>
    <property type="match status" value="1"/>
</dbReference>
<evidence type="ECO:0000313" key="7">
    <source>
        <dbReference type="EMBL" id="OZI18344.1"/>
    </source>
</evidence>
<dbReference type="GO" id="GO:0003700">
    <property type="term" value="F:DNA-binding transcription factor activity"/>
    <property type="evidence" value="ECO:0007669"/>
    <property type="project" value="TreeGrafter"/>
</dbReference>
<evidence type="ECO:0000256" key="3">
    <source>
        <dbReference type="ARBA" id="ARBA00023163"/>
    </source>
</evidence>
<keyword evidence="3" id="KW-0804">Transcription</keyword>
<evidence type="ECO:0000256" key="2">
    <source>
        <dbReference type="ARBA" id="ARBA00023125"/>
    </source>
</evidence>
<dbReference type="InterPro" id="IPR036390">
    <property type="entry name" value="WH_DNA-bd_sf"/>
</dbReference>
<dbReference type="Pfam" id="PF09339">
    <property type="entry name" value="HTH_IclR"/>
    <property type="match status" value="1"/>
</dbReference>
<dbReference type="Gene3D" id="1.10.10.10">
    <property type="entry name" value="Winged helix-like DNA-binding domain superfamily/Winged helix DNA-binding domain"/>
    <property type="match status" value="1"/>
</dbReference>
<comment type="caution">
    <text evidence="7">The sequence shown here is derived from an EMBL/GenBank/DDBJ whole genome shotgun (WGS) entry which is preliminary data.</text>
</comment>
<feature type="region of interest" description="Disordered" evidence="4">
    <location>
        <begin position="1"/>
        <end position="21"/>
    </location>
</feature>